<evidence type="ECO:0000313" key="3">
    <source>
        <dbReference type="Proteomes" id="UP000294933"/>
    </source>
</evidence>
<sequence length="79" mass="8460">MPHNADSSVSPSVEFYATCQALQTSSNLAVAFSIFIGVALIAMAILAKLNASLLQRIAKEEDKFKEIGSCVRLARCSIV</sequence>
<feature type="transmembrane region" description="Helical" evidence="1">
    <location>
        <begin position="28"/>
        <end position="47"/>
    </location>
</feature>
<dbReference type="Proteomes" id="UP000294933">
    <property type="component" value="Unassembled WGS sequence"/>
</dbReference>
<proteinExistence type="predicted"/>
<dbReference type="EMBL" id="ML170191">
    <property type="protein sequence ID" value="TDL20004.1"/>
    <property type="molecule type" value="Genomic_DNA"/>
</dbReference>
<evidence type="ECO:0000256" key="1">
    <source>
        <dbReference type="SAM" id="Phobius"/>
    </source>
</evidence>
<keyword evidence="1" id="KW-0472">Membrane</keyword>
<dbReference type="VEuPathDB" id="FungiDB:BD410DRAFT_388575"/>
<gene>
    <name evidence="2" type="ORF">BD410DRAFT_388575</name>
</gene>
<protein>
    <submittedName>
        <fullName evidence="2">Uncharacterized protein</fullName>
    </submittedName>
</protein>
<evidence type="ECO:0000313" key="2">
    <source>
        <dbReference type="EMBL" id="TDL20004.1"/>
    </source>
</evidence>
<keyword evidence="3" id="KW-1185">Reference proteome</keyword>
<reference evidence="2 3" key="1">
    <citation type="submission" date="2018-06" db="EMBL/GenBank/DDBJ databases">
        <title>A transcriptomic atlas of mushroom development highlights an independent origin of complex multicellularity.</title>
        <authorList>
            <consortium name="DOE Joint Genome Institute"/>
            <person name="Krizsan K."/>
            <person name="Almasi E."/>
            <person name="Merenyi Z."/>
            <person name="Sahu N."/>
            <person name="Viragh M."/>
            <person name="Koszo T."/>
            <person name="Mondo S."/>
            <person name="Kiss B."/>
            <person name="Balint B."/>
            <person name="Kues U."/>
            <person name="Barry K."/>
            <person name="Hegedus J.C."/>
            <person name="Henrissat B."/>
            <person name="Johnson J."/>
            <person name="Lipzen A."/>
            <person name="Ohm R."/>
            <person name="Nagy I."/>
            <person name="Pangilinan J."/>
            <person name="Yan J."/>
            <person name="Xiong Y."/>
            <person name="Grigoriev I.V."/>
            <person name="Hibbett D.S."/>
            <person name="Nagy L.G."/>
        </authorList>
    </citation>
    <scope>NUCLEOTIDE SEQUENCE [LARGE SCALE GENOMIC DNA]</scope>
    <source>
        <strain evidence="2 3">SZMC22713</strain>
    </source>
</reference>
<keyword evidence="1" id="KW-1133">Transmembrane helix</keyword>
<keyword evidence="1" id="KW-0812">Transmembrane</keyword>
<name>A0A4Y7PX72_9AGAM</name>
<dbReference type="AlphaFoldDB" id="A0A4Y7PX72"/>
<organism evidence="2 3">
    <name type="scientific">Rickenella mellea</name>
    <dbReference type="NCBI Taxonomy" id="50990"/>
    <lineage>
        <taxon>Eukaryota</taxon>
        <taxon>Fungi</taxon>
        <taxon>Dikarya</taxon>
        <taxon>Basidiomycota</taxon>
        <taxon>Agaricomycotina</taxon>
        <taxon>Agaricomycetes</taxon>
        <taxon>Hymenochaetales</taxon>
        <taxon>Rickenellaceae</taxon>
        <taxon>Rickenella</taxon>
    </lineage>
</organism>
<accession>A0A4Y7PX72</accession>